<accession>A0A8T3YRU0</accession>
<dbReference type="GO" id="GO:0005524">
    <property type="term" value="F:ATP binding"/>
    <property type="evidence" value="ECO:0007669"/>
    <property type="project" value="UniProtKB-KW"/>
</dbReference>
<dbReference type="GO" id="GO:0003951">
    <property type="term" value="F:NAD+ kinase activity"/>
    <property type="evidence" value="ECO:0007669"/>
    <property type="project" value="UniProtKB-UniRule"/>
</dbReference>
<gene>
    <name evidence="5" type="primary">nadK</name>
    <name evidence="6" type="ORF">HY544_05070</name>
</gene>
<dbReference type="InterPro" id="IPR017437">
    <property type="entry name" value="ATP-NAD_kinase_PpnK-typ_C"/>
</dbReference>
<evidence type="ECO:0000313" key="7">
    <source>
        <dbReference type="Proteomes" id="UP000732298"/>
    </source>
</evidence>
<comment type="caution">
    <text evidence="5">Lacks conserved residue(s) required for the propagation of feature annotation.</text>
</comment>
<keyword evidence="5" id="KW-0963">Cytoplasm</keyword>
<keyword evidence="5" id="KW-0547">Nucleotide-binding</keyword>
<feature type="binding site" evidence="5">
    <location>
        <begin position="170"/>
        <end position="175"/>
    </location>
    <ligand>
        <name>NAD(+)</name>
        <dbReference type="ChEBI" id="CHEBI:57540"/>
    </ligand>
</feature>
<reference evidence="6" key="1">
    <citation type="submission" date="2020-07" db="EMBL/GenBank/DDBJ databases">
        <title>Huge and variable diversity of episymbiotic CPR bacteria and DPANN archaea in groundwater ecosystems.</title>
        <authorList>
            <person name="He C.Y."/>
            <person name="Keren R."/>
            <person name="Whittaker M."/>
            <person name="Farag I.F."/>
            <person name="Doudna J."/>
            <person name="Cate J.H.D."/>
            <person name="Banfield J.F."/>
        </authorList>
    </citation>
    <scope>NUCLEOTIDE SEQUENCE</scope>
    <source>
        <strain evidence="6">NC_groundwater_1296_Ag_S-0.2um_52_80</strain>
    </source>
</reference>
<comment type="function">
    <text evidence="5">Involved in the regulation of the intracellular balance of NAD and NADP, and is a key enzyme in the biosynthesis of NADP. Catalyzes specifically the phosphorylation on 2'-hydroxyl of the adenosine moiety of NAD to yield NADP.</text>
</comment>
<dbReference type="InterPro" id="IPR017438">
    <property type="entry name" value="ATP-NAD_kinase_N"/>
</dbReference>
<evidence type="ECO:0000256" key="1">
    <source>
        <dbReference type="ARBA" id="ARBA00022679"/>
    </source>
</evidence>
<comment type="similarity">
    <text evidence="5">Belongs to the NAD kinase family.</text>
</comment>
<feature type="active site" description="Proton acceptor" evidence="5">
    <location>
        <position position="61"/>
    </location>
</feature>
<dbReference type="InterPro" id="IPR016064">
    <property type="entry name" value="NAD/diacylglycerol_kinase_sf"/>
</dbReference>
<feature type="binding site" evidence="5">
    <location>
        <position position="159"/>
    </location>
    <ligand>
        <name>NAD(+)</name>
        <dbReference type="ChEBI" id="CHEBI:57540"/>
    </ligand>
</feature>
<feature type="binding site" evidence="5">
    <location>
        <begin position="130"/>
        <end position="131"/>
    </location>
    <ligand>
        <name>NAD(+)</name>
        <dbReference type="ChEBI" id="CHEBI:57540"/>
    </ligand>
</feature>
<dbReference type="PANTHER" id="PTHR20275:SF0">
    <property type="entry name" value="NAD KINASE"/>
    <property type="match status" value="1"/>
</dbReference>
<comment type="caution">
    <text evidence="6">The sequence shown here is derived from an EMBL/GenBank/DDBJ whole genome shotgun (WGS) entry which is preliminary data.</text>
</comment>
<dbReference type="GO" id="GO:0005737">
    <property type="term" value="C:cytoplasm"/>
    <property type="evidence" value="ECO:0007669"/>
    <property type="project" value="UniProtKB-SubCell"/>
</dbReference>
<dbReference type="GO" id="GO:0019674">
    <property type="term" value="P:NAD+ metabolic process"/>
    <property type="evidence" value="ECO:0007669"/>
    <property type="project" value="InterPro"/>
</dbReference>
<evidence type="ECO:0000313" key="6">
    <source>
        <dbReference type="EMBL" id="MBI4210849.1"/>
    </source>
</evidence>
<dbReference type="EC" id="2.7.1.23" evidence="5"/>
<comment type="cofactor">
    <cofactor evidence="5">
        <name>a divalent metal cation</name>
        <dbReference type="ChEBI" id="CHEBI:60240"/>
    </cofactor>
</comment>
<keyword evidence="4 5" id="KW-0520">NAD</keyword>
<dbReference type="HAMAP" id="MF_00361">
    <property type="entry name" value="NAD_kinase"/>
    <property type="match status" value="1"/>
</dbReference>
<dbReference type="Gene3D" id="2.60.200.30">
    <property type="entry name" value="Probable inorganic polyphosphate/atp-NAD kinase, domain 2"/>
    <property type="match status" value="1"/>
</dbReference>
<evidence type="ECO:0000256" key="3">
    <source>
        <dbReference type="ARBA" id="ARBA00022857"/>
    </source>
</evidence>
<feature type="binding site" evidence="5">
    <location>
        <begin position="61"/>
        <end position="62"/>
    </location>
    <ligand>
        <name>NAD(+)</name>
        <dbReference type="ChEBI" id="CHEBI:57540"/>
    </ligand>
</feature>
<dbReference type="GO" id="GO:0046872">
    <property type="term" value="F:metal ion binding"/>
    <property type="evidence" value="ECO:0007669"/>
    <property type="project" value="UniProtKB-UniRule"/>
</dbReference>
<dbReference type="GO" id="GO:0006741">
    <property type="term" value="P:NADP+ biosynthetic process"/>
    <property type="evidence" value="ECO:0007669"/>
    <property type="project" value="UniProtKB-UniRule"/>
</dbReference>
<organism evidence="6 7">
    <name type="scientific">Candidatus Iainarchaeum sp</name>
    <dbReference type="NCBI Taxonomy" id="3101447"/>
    <lineage>
        <taxon>Archaea</taxon>
        <taxon>Candidatus Iainarchaeota</taxon>
        <taxon>Candidatus Iainarchaeia</taxon>
        <taxon>Candidatus Iainarchaeales</taxon>
        <taxon>Candidatus Iainarchaeaceae</taxon>
        <taxon>Candidatus Iainarchaeum</taxon>
    </lineage>
</organism>
<comment type="subcellular location">
    <subcellularLocation>
        <location evidence="5">Cytoplasm</location>
    </subcellularLocation>
</comment>
<evidence type="ECO:0000256" key="5">
    <source>
        <dbReference type="HAMAP-Rule" id="MF_00361"/>
    </source>
</evidence>
<dbReference type="InterPro" id="IPR002504">
    <property type="entry name" value="NADK"/>
</dbReference>
<keyword evidence="5" id="KW-0067">ATP-binding</keyword>
<name>A0A8T3YRU0_9ARCH</name>
<keyword evidence="2 5" id="KW-0418">Kinase</keyword>
<dbReference type="SUPFAM" id="SSF111331">
    <property type="entry name" value="NAD kinase/diacylglycerol kinase-like"/>
    <property type="match status" value="1"/>
</dbReference>
<protein>
    <recommendedName>
        <fullName evidence="5">NAD kinase</fullName>
        <ecNumber evidence="5">2.7.1.23</ecNumber>
    </recommendedName>
    <alternativeName>
        <fullName evidence="5">ATP-dependent NAD kinase</fullName>
    </alternativeName>
</protein>
<feature type="binding site" evidence="5">
    <location>
        <position position="228"/>
    </location>
    <ligand>
        <name>NAD(+)</name>
        <dbReference type="ChEBI" id="CHEBI:57540"/>
    </ligand>
</feature>
<evidence type="ECO:0000256" key="2">
    <source>
        <dbReference type="ARBA" id="ARBA00022777"/>
    </source>
</evidence>
<dbReference type="Pfam" id="PF20143">
    <property type="entry name" value="NAD_kinase_C"/>
    <property type="match status" value="1"/>
</dbReference>
<evidence type="ECO:0000256" key="4">
    <source>
        <dbReference type="ARBA" id="ARBA00023027"/>
    </source>
</evidence>
<proteinExistence type="inferred from homology"/>
<keyword evidence="1 5" id="KW-0808">Transferase</keyword>
<dbReference type="EMBL" id="JACQPB010000044">
    <property type="protein sequence ID" value="MBI4210849.1"/>
    <property type="molecule type" value="Genomic_DNA"/>
</dbReference>
<dbReference type="Proteomes" id="UP000732298">
    <property type="component" value="Unassembled WGS sequence"/>
</dbReference>
<dbReference type="Pfam" id="PF01513">
    <property type="entry name" value="NAD_kinase"/>
    <property type="match status" value="1"/>
</dbReference>
<dbReference type="AlphaFoldDB" id="A0A8T3YRU0"/>
<dbReference type="PANTHER" id="PTHR20275">
    <property type="entry name" value="NAD KINASE"/>
    <property type="match status" value="1"/>
</dbReference>
<feature type="binding site" evidence="5">
    <location>
        <position position="141"/>
    </location>
    <ligand>
        <name>NAD(+)</name>
        <dbReference type="ChEBI" id="CHEBI:57540"/>
    </ligand>
</feature>
<comment type="catalytic activity">
    <reaction evidence="5">
        <text>NAD(+) + ATP = ADP + NADP(+) + H(+)</text>
        <dbReference type="Rhea" id="RHEA:18629"/>
        <dbReference type="ChEBI" id="CHEBI:15378"/>
        <dbReference type="ChEBI" id="CHEBI:30616"/>
        <dbReference type="ChEBI" id="CHEBI:57540"/>
        <dbReference type="ChEBI" id="CHEBI:58349"/>
        <dbReference type="ChEBI" id="CHEBI:456216"/>
        <dbReference type="EC" id="2.7.1.23"/>
    </reaction>
</comment>
<sequence>MALKIGITGRRHNPLAVQTARRAMAILKAGGASLETDTAFLGKGKPLRKMRPKILLSFGGDGTLLQVFREARKKVPVMGINCGSRGFLQAWQNTKIEKAMKCVLEGRYKVEERTRILAKIDGKKAGEALNEVLVVPAKAGRLMRYRIRVGKEEREENGDGLIVATPTGSTAHALSAGGPIVKGNAAVFVVVSMNPVDWKHRPLIINDHEKVMVSPFGPGKAEAILDGQQRFGVKKKIELTKGGKVLLAMPTGK</sequence>
<keyword evidence="3 5" id="KW-0521">NADP</keyword>
<dbReference type="Gene3D" id="3.40.50.10330">
    <property type="entry name" value="Probable inorganic polyphosphate/atp-NAD kinase, domain 1"/>
    <property type="match status" value="1"/>
</dbReference>